<evidence type="ECO:0000313" key="6">
    <source>
        <dbReference type="EMBL" id="KAK7197831.1"/>
    </source>
</evidence>
<evidence type="ECO:0000256" key="2">
    <source>
        <dbReference type="PROSITE-ProRule" id="PRU00175"/>
    </source>
</evidence>
<dbReference type="PANTHER" id="PTHR22663">
    <property type="entry name" value="RING FINGER PROTEIN NARYA-RELATED"/>
    <property type="match status" value="1"/>
</dbReference>
<gene>
    <name evidence="6" type="ORF">NESM_000736400</name>
</gene>
<comment type="caution">
    <text evidence="6">The sequence shown here is derived from an EMBL/GenBank/DDBJ whole genome shotgun (WGS) entry which is preliminary data.</text>
</comment>
<evidence type="ECO:0000256" key="4">
    <source>
        <dbReference type="SAM" id="MobiDB-lite"/>
    </source>
</evidence>
<dbReference type="PROSITE" id="PS50089">
    <property type="entry name" value="ZF_RING_2"/>
    <property type="match status" value="1"/>
</dbReference>
<protein>
    <recommendedName>
        <fullName evidence="5">RING-type domain-containing protein</fullName>
    </recommendedName>
</protein>
<feature type="compositionally biased region" description="Low complexity" evidence="4">
    <location>
        <begin position="233"/>
        <end position="247"/>
    </location>
</feature>
<evidence type="ECO:0000259" key="5">
    <source>
        <dbReference type="PROSITE" id="PS50089"/>
    </source>
</evidence>
<organism evidence="6 7">
    <name type="scientific">Novymonas esmeraldas</name>
    <dbReference type="NCBI Taxonomy" id="1808958"/>
    <lineage>
        <taxon>Eukaryota</taxon>
        <taxon>Discoba</taxon>
        <taxon>Euglenozoa</taxon>
        <taxon>Kinetoplastea</taxon>
        <taxon>Metakinetoplastina</taxon>
        <taxon>Trypanosomatida</taxon>
        <taxon>Trypanosomatidae</taxon>
        <taxon>Novymonas</taxon>
    </lineage>
</organism>
<keyword evidence="7" id="KW-1185">Reference proteome</keyword>
<keyword evidence="2" id="KW-0863">Zinc-finger</keyword>
<keyword evidence="1" id="KW-0469">Meiosis</keyword>
<dbReference type="InterPro" id="IPR013083">
    <property type="entry name" value="Znf_RING/FYVE/PHD"/>
</dbReference>
<feature type="region of interest" description="Disordered" evidence="4">
    <location>
        <begin position="306"/>
        <end position="352"/>
    </location>
</feature>
<feature type="coiled-coil region" evidence="3">
    <location>
        <begin position="94"/>
        <end position="142"/>
    </location>
</feature>
<dbReference type="Proteomes" id="UP001430356">
    <property type="component" value="Unassembled WGS sequence"/>
</dbReference>
<dbReference type="GO" id="GO:0008270">
    <property type="term" value="F:zinc ion binding"/>
    <property type="evidence" value="ECO:0007669"/>
    <property type="project" value="UniProtKB-KW"/>
</dbReference>
<accession>A0AAW0EXG0</accession>
<dbReference type="InterPro" id="IPR042123">
    <property type="entry name" value="Zip3/RNF212-like"/>
</dbReference>
<keyword evidence="2" id="KW-0479">Metal-binding</keyword>
<feature type="compositionally biased region" description="Low complexity" evidence="4">
    <location>
        <begin position="332"/>
        <end position="352"/>
    </location>
</feature>
<name>A0AAW0EXG0_9TRYP</name>
<dbReference type="GO" id="GO:0016925">
    <property type="term" value="P:protein sumoylation"/>
    <property type="evidence" value="ECO:0007669"/>
    <property type="project" value="TreeGrafter"/>
</dbReference>
<proteinExistence type="predicted"/>
<evidence type="ECO:0000256" key="3">
    <source>
        <dbReference type="SAM" id="Coils"/>
    </source>
</evidence>
<feature type="region of interest" description="Disordered" evidence="4">
    <location>
        <begin position="217"/>
        <end position="274"/>
    </location>
</feature>
<dbReference type="GO" id="GO:0000795">
    <property type="term" value="C:synaptonemal complex"/>
    <property type="evidence" value="ECO:0007669"/>
    <property type="project" value="InterPro"/>
</dbReference>
<reference evidence="6 7" key="1">
    <citation type="journal article" date="2021" name="MBio">
        <title>A New Model Trypanosomatid, Novymonas esmeraldas: Genomic Perception of Its 'Candidatus Pandoraea novymonadis' Endosymbiont.</title>
        <authorList>
            <person name="Zakharova A."/>
            <person name="Saura A."/>
            <person name="Butenko A."/>
            <person name="Podesvova L."/>
            <person name="Warmusova S."/>
            <person name="Kostygov A.Y."/>
            <person name="Nenarokova A."/>
            <person name="Lukes J."/>
            <person name="Opperdoes F.R."/>
            <person name="Yurchenko V."/>
        </authorList>
    </citation>
    <scope>NUCLEOTIDE SEQUENCE [LARGE SCALE GENOMIC DNA]</scope>
    <source>
        <strain evidence="6 7">E262AT.01</strain>
    </source>
</reference>
<dbReference type="PANTHER" id="PTHR22663:SF17">
    <property type="entry name" value="RING FINGER PROTEIN NARYA-RELATED"/>
    <property type="match status" value="1"/>
</dbReference>
<keyword evidence="3" id="KW-0175">Coiled coil</keyword>
<feature type="domain" description="RING-type" evidence="5">
    <location>
        <begin position="7"/>
        <end position="45"/>
    </location>
</feature>
<dbReference type="GO" id="GO:0007131">
    <property type="term" value="P:reciprocal meiotic recombination"/>
    <property type="evidence" value="ECO:0007669"/>
    <property type="project" value="InterPro"/>
</dbReference>
<keyword evidence="2" id="KW-0862">Zinc</keyword>
<feature type="compositionally biased region" description="Basic and acidic residues" evidence="4">
    <location>
        <begin position="250"/>
        <end position="261"/>
    </location>
</feature>
<dbReference type="Gene3D" id="3.30.40.10">
    <property type="entry name" value="Zinc/RING finger domain, C3HC4 (zinc finger)"/>
    <property type="match status" value="1"/>
</dbReference>
<dbReference type="SUPFAM" id="SSF57850">
    <property type="entry name" value="RING/U-box"/>
    <property type="match status" value="1"/>
</dbReference>
<sequence>MPFQPICVLCFNDCDRGGSFSSCRHYFCSRCTARLPTAAPCPVCRQLYQLIQLNHPNIQPVLQDGATALAAAEQVIVAQMRHYTDVVALMRRALAQVQAQYAEMHKQRQTEQGECAAAVSRAQALETELGRLREELARASAASAAAARVPPAHVLSHSPAQQSHLTFLQMQPSMVAQMGGGVVAAHPDSGCGHNPVATTAEGWQTPSTQLLALPSTVRHAPHGSPHAAHWQCTAPASMQSSPSASTARGEPQHHHSSRGHDGGGAPALSPAAAPPLGWSASSVISKRHRSDAAALQSQWRIEAPVASAAGAPPPPPPALTVHPHTAPPPSHPASLASTRAPSSSGGLSVSGSGDWCNSRAAAARQPPQSLVGGTHYHHSHAAGTATRPLCRLFGSPRGG</sequence>
<dbReference type="GO" id="GO:0019789">
    <property type="term" value="F:SUMO transferase activity"/>
    <property type="evidence" value="ECO:0007669"/>
    <property type="project" value="InterPro"/>
</dbReference>
<dbReference type="GO" id="GO:0007129">
    <property type="term" value="P:homologous chromosome pairing at meiosis"/>
    <property type="evidence" value="ECO:0007669"/>
    <property type="project" value="TreeGrafter"/>
</dbReference>
<evidence type="ECO:0000313" key="7">
    <source>
        <dbReference type="Proteomes" id="UP001430356"/>
    </source>
</evidence>
<dbReference type="EMBL" id="JAECZO010000121">
    <property type="protein sequence ID" value="KAK7197831.1"/>
    <property type="molecule type" value="Genomic_DNA"/>
</dbReference>
<evidence type="ECO:0000256" key="1">
    <source>
        <dbReference type="ARBA" id="ARBA00023254"/>
    </source>
</evidence>
<dbReference type="AlphaFoldDB" id="A0AAW0EXG0"/>
<dbReference type="InterPro" id="IPR001841">
    <property type="entry name" value="Znf_RING"/>
</dbReference>